<evidence type="ECO:0000313" key="3">
    <source>
        <dbReference type="Proteomes" id="UP000070578"/>
    </source>
</evidence>
<dbReference type="InterPro" id="IPR001584">
    <property type="entry name" value="Integrase_cat-core"/>
</dbReference>
<accession>A0A139BN45</accession>
<reference evidence="2 3" key="2">
    <citation type="submission" date="2016-03" db="EMBL/GenBank/DDBJ databases">
        <title>New uncultured bacterium of the family Gallionellaceae from acid mine drainage: description and reconstruction of genome based on metagenomic analysis of microbial community.</title>
        <authorList>
            <person name="Kadnikov V."/>
            <person name="Ivasenko D."/>
            <person name="Beletsky A."/>
            <person name="Mardanov A."/>
            <person name="Danilova E."/>
            <person name="Pimenov N."/>
            <person name="Karnachuk O."/>
            <person name="Ravin N."/>
        </authorList>
    </citation>
    <scope>NUCLEOTIDE SEQUENCE [LARGE SCALE GENOMIC DNA]</scope>
    <source>
        <strain evidence="2">ShG14-8</strain>
    </source>
</reference>
<evidence type="ECO:0000259" key="1">
    <source>
        <dbReference type="PROSITE" id="PS50994"/>
    </source>
</evidence>
<comment type="caution">
    <text evidence="2">The sequence shown here is derived from an EMBL/GenBank/DDBJ whole genome shotgun (WGS) entry which is preliminary data.</text>
</comment>
<reference evidence="2 3" key="1">
    <citation type="submission" date="2016-02" db="EMBL/GenBank/DDBJ databases">
        <authorList>
            <person name="Wen L."/>
            <person name="He K."/>
            <person name="Yang H."/>
        </authorList>
    </citation>
    <scope>NUCLEOTIDE SEQUENCE [LARGE SCALE GENOMIC DNA]</scope>
    <source>
        <strain evidence="2">ShG14-8</strain>
    </source>
</reference>
<sequence>TDHIEARVLAWTTKHKPSDGSTHWSSRKLAAELGGDISHMTITRIWAKHGLKPHRLEGYLSSNDPDFETKAADVIGLYLNPPQNAAVFCVDEKTAIQALDRKDPVLPLSPGRAERHGFEYYRHGTLSLYAAFNTKTGEVLGKTADRHTSAEFVAFLTDIVVNQPKGKEIHVIADNLSAHKTKHVDAFLAAHGNVHLHFTPTYSSWLNQVELWFAKIERDVIARGVFTSVPDLKRKLMRYIRQYNKQPKTVKWKYFDPSRRITPESIVTV</sequence>
<dbReference type="GO" id="GO:0015074">
    <property type="term" value="P:DNA integration"/>
    <property type="evidence" value="ECO:0007669"/>
    <property type="project" value="InterPro"/>
</dbReference>
<feature type="non-terminal residue" evidence="2">
    <location>
        <position position="269"/>
    </location>
</feature>
<dbReference type="Gene3D" id="3.30.420.10">
    <property type="entry name" value="Ribonuclease H-like superfamily/Ribonuclease H"/>
    <property type="match status" value="1"/>
</dbReference>
<dbReference type="NCBIfam" id="NF033545">
    <property type="entry name" value="transpos_IS630"/>
    <property type="match status" value="1"/>
</dbReference>
<dbReference type="Proteomes" id="UP000070578">
    <property type="component" value="Unassembled WGS sequence"/>
</dbReference>
<feature type="domain" description="Integrase catalytic" evidence="1">
    <location>
        <begin position="103"/>
        <end position="269"/>
    </location>
</feature>
<dbReference type="AlphaFoldDB" id="A0A139BN45"/>
<dbReference type="InterPro" id="IPR038717">
    <property type="entry name" value="Tc1-like_DDE_dom"/>
</dbReference>
<name>A0A139BN45_9PROT</name>
<dbReference type="GO" id="GO:0003676">
    <property type="term" value="F:nucleic acid binding"/>
    <property type="evidence" value="ECO:0007669"/>
    <property type="project" value="InterPro"/>
</dbReference>
<feature type="non-terminal residue" evidence="2">
    <location>
        <position position="1"/>
    </location>
</feature>
<protein>
    <submittedName>
        <fullName evidence="2">Putative transposase</fullName>
    </submittedName>
</protein>
<evidence type="ECO:0000313" key="2">
    <source>
        <dbReference type="EMBL" id="KXS30400.1"/>
    </source>
</evidence>
<dbReference type="InterPro" id="IPR012337">
    <property type="entry name" value="RNaseH-like_sf"/>
</dbReference>
<dbReference type="Pfam" id="PF13358">
    <property type="entry name" value="DDE_3"/>
    <property type="match status" value="1"/>
</dbReference>
<dbReference type="EMBL" id="LSLI01000280">
    <property type="protein sequence ID" value="KXS30400.1"/>
    <property type="molecule type" value="Genomic_DNA"/>
</dbReference>
<dbReference type="InterPro" id="IPR047655">
    <property type="entry name" value="Transpos_IS630-like"/>
</dbReference>
<proteinExistence type="predicted"/>
<organism evidence="2 3">
    <name type="scientific">Candidatus Gallionella acididurans</name>
    <dbReference type="NCBI Taxonomy" id="1796491"/>
    <lineage>
        <taxon>Bacteria</taxon>
        <taxon>Pseudomonadati</taxon>
        <taxon>Pseudomonadota</taxon>
        <taxon>Betaproteobacteria</taxon>
        <taxon>Nitrosomonadales</taxon>
        <taxon>Gallionellaceae</taxon>
        <taxon>Gallionella</taxon>
    </lineage>
</organism>
<dbReference type="SUPFAM" id="SSF53098">
    <property type="entry name" value="Ribonuclease H-like"/>
    <property type="match status" value="1"/>
</dbReference>
<dbReference type="InterPro" id="IPR036397">
    <property type="entry name" value="RNaseH_sf"/>
</dbReference>
<dbReference type="PROSITE" id="PS50994">
    <property type="entry name" value="INTEGRASE"/>
    <property type="match status" value="1"/>
</dbReference>
<gene>
    <name evidence="2" type="ORF">AWT59_3475</name>
</gene>